<accession>A0A3B0ZQW0</accession>
<dbReference type="InterPro" id="IPR014121">
    <property type="entry name" value="TraN_Ftype"/>
</dbReference>
<sequence>MIIDINLSVVWRVYIIVLLMAPSLTVAGPAESYQDGKKFGKSLNNKRVKSDNSNLSLVPFYKGTDIPQTTLYNNPAQLGSEANKAATTNPGARTIRKSYGTRPVFVIDPKADPTIKRSNEIGNNPTAITGKLNSAFKECKEVPVGCTSSYVTQSCDEALRTEDKSCQKILNVSVQKKETCLQGTWMPVQQTNMGMAIQVFCDHTTPNQLRVRGATSINFQGSYLYDGVSNYRYFGSNYWKEFTLATTTTVVGRQLYDSARNLAGAIYYSGGPAGTRYSNHKGVNPTGLYLIGGGCDAKKTCRFTFYHIMYRWGHGRTTCPSNPVNERNLSFGSPPKCRNGQDPSPWVRDGRFILAVSFKKPGIEYTPSDVWDNQCVSLDATVGKTCDKISSVCTDGPSTKSINGLEVTRDCWNYTETYRCIAGPTKNDCQALRDKGCEQLKSVCSSSFSGSKICSIFKQTYRCSVDSCAGTRWVCGKQAYCLDGSCDDNNAKPNDDFGRVASALAAIDKAGKDFDVNTDQIFKGKELRCKKVVASIIDCCKDKGWGIDIGLTQCNEDEQELGKAREVGLCHSVGRYCDQRVLGICVRYKTSFCCFSSKIGRIIHEQGRPQLNISWGTPPAANCTAFTVVQFQNLDFAKIDFTEFYEDIVAKTAVPNEGTTTDRVKKSINQYYQRGGPTAP</sequence>
<dbReference type="AlphaFoldDB" id="A0A3B0ZQW0"/>
<evidence type="ECO:0000313" key="1">
    <source>
        <dbReference type="EMBL" id="VAW82986.1"/>
    </source>
</evidence>
<name>A0A3B0ZQW0_9ZZZZ</name>
<organism evidence="1">
    <name type="scientific">hydrothermal vent metagenome</name>
    <dbReference type="NCBI Taxonomy" id="652676"/>
    <lineage>
        <taxon>unclassified sequences</taxon>
        <taxon>metagenomes</taxon>
        <taxon>ecological metagenomes</taxon>
    </lineage>
</organism>
<reference evidence="1" key="1">
    <citation type="submission" date="2018-06" db="EMBL/GenBank/DDBJ databases">
        <authorList>
            <person name="Zhirakovskaya E."/>
        </authorList>
    </citation>
    <scope>NUCLEOTIDE SEQUENCE</scope>
</reference>
<protein>
    <recommendedName>
        <fullName evidence="2">IncF plasmid conjugative transfer protein TraN</fullName>
    </recommendedName>
</protein>
<evidence type="ECO:0008006" key="2">
    <source>
        <dbReference type="Google" id="ProtNLM"/>
    </source>
</evidence>
<dbReference type="Pfam" id="PF06986">
    <property type="entry name" value="F_T4SS_TraN"/>
    <property type="match status" value="1"/>
</dbReference>
<dbReference type="EMBL" id="UOFL01000257">
    <property type="protein sequence ID" value="VAW82986.1"/>
    <property type="molecule type" value="Genomic_DNA"/>
</dbReference>
<gene>
    <name evidence="1" type="ORF">MNBD_GAMMA12-3109</name>
</gene>
<proteinExistence type="predicted"/>